<protein>
    <submittedName>
        <fullName evidence="2">GNAT family N-acetyltransferase</fullName>
    </submittedName>
</protein>
<gene>
    <name evidence="2" type="ORF">HRJ53_24370</name>
</gene>
<sequence>MQIRTMTETDIPAGMRLKDIAGWNQTEAEWRIFLNAGRNGCFVAEVDGIVRGTAATIVYGGRFAWVGMVLVDPEYRGHGIGTTLLNRCIEYLDSIRVPCIKLDATPLGKPIYEKLGFTSEYELERWTLKRRKDDLPDRRQMGPDESMPAPLLEHVLQADREAFGADRSAILRAVDRARPHFTNSVWNMGRMEGYAFGRRGSFADHLGPWIAKDEGTGQRILDRFLSQSSRGVVLTDCSKANPFIRRIVQARGFEYSRPLARMFRGRNEYPGRPELVCAILGPEFG</sequence>
<dbReference type="Pfam" id="PF18014">
    <property type="entry name" value="Acetyltransf_18"/>
    <property type="match status" value="1"/>
</dbReference>
<dbReference type="PROSITE" id="PS51186">
    <property type="entry name" value="GNAT"/>
    <property type="match status" value="1"/>
</dbReference>
<dbReference type="InterPro" id="IPR041496">
    <property type="entry name" value="YitH/HolE_GNAT"/>
</dbReference>
<dbReference type="InterPro" id="IPR000182">
    <property type="entry name" value="GNAT_dom"/>
</dbReference>
<dbReference type="AlphaFoldDB" id="A0A7V8NVC6"/>
<dbReference type="Proteomes" id="UP000567293">
    <property type="component" value="Unassembled WGS sequence"/>
</dbReference>
<dbReference type="SUPFAM" id="SSF55729">
    <property type="entry name" value="Acyl-CoA N-acyltransferases (Nat)"/>
    <property type="match status" value="1"/>
</dbReference>
<accession>A0A7V8NVC6</accession>
<dbReference type="CDD" id="cd04301">
    <property type="entry name" value="NAT_SF"/>
    <property type="match status" value="1"/>
</dbReference>
<evidence type="ECO:0000313" key="2">
    <source>
        <dbReference type="EMBL" id="MBA0088132.1"/>
    </source>
</evidence>
<reference evidence="2" key="1">
    <citation type="submission" date="2020-06" db="EMBL/GenBank/DDBJ databases">
        <title>Legume-microbial interactions unlock mineral nutrients during tropical forest succession.</title>
        <authorList>
            <person name="Epihov D.Z."/>
        </authorList>
    </citation>
    <scope>NUCLEOTIDE SEQUENCE [LARGE SCALE GENOMIC DNA]</scope>
    <source>
        <strain evidence="2">Pan2503</strain>
    </source>
</reference>
<keyword evidence="3" id="KW-1185">Reference proteome</keyword>
<name>A0A7V8NVC6_9BACT</name>
<dbReference type="InterPro" id="IPR052729">
    <property type="entry name" value="Acyl/Acetyltrans_Enzymes"/>
</dbReference>
<evidence type="ECO:0000259" key="1">
    <source>
        <dbReference type="PROSITE" id="PS51186"/>
    </source>
</evidence>
<dbReference type="Pfam" id="PF00583">
    <property type="entry name" value="Acetyltransf_1"/>
    <property type="match status" value="1"/>
</dbReference>
<evidence type="ECO:0000313" key="3">
    <source>
        <dbReference type="Proteomes" id="UP000567293"/>
    </source>
</evidence>
<dbReference type="InterPro" id="IPR016181">
    <property type="entry name" value="Acyl_CoA_acyltransferase"/>
</dbReference>
<dbReference type="Gene3D" id="3.40.630.30">
    <property type="match status" value="1"/>
</dbReference>
<comment type="caution">
    <text evidence="2">The sequence shown here is derived from an EMBL/GenBank/DDBJ whole genome shotgun (WGS) entry which is preliminary data.</text>
</comment>
<organism evidence="2 3">
    <name type="scientific">Candidatus Acidiferrum panamense</name>
    <dbReference type="NCBI Taxonomy" id="2741543"/>
    <lineage>
        <taxon>Bacteria</taxon>
        <taxon>Pseudomonadati</taxon>
        <taxon>Acidobacteriota</taxon>
        <taxon>Terriglobia</taxon>
        <taxon>Candidatus Acidiferrales</taxon>
        <taxon>Candidatus Acidiferrum</taxon>
    </lineage>
</organism>
<proteinExistence type="predicted"/>
<dbReference type="PANTHER" id="PTHR47237">
    <property type="entry name" value="SLL0310 PROTEIN"/>
    <property type="match status" value="1"/>
</dbReference>
<dbReference type="EMBL" id="JACDQQ010002357">
    <property type="protein sequence ID" value="MBA0088132.1"/>
    <property type="molecule type" value="Genomic_DNA"/>
</dbReference>
<dbReference type="GO" id="GO:0016747">
    <property type="term" value="F:acyltransferase activity, transferring groups other than amino-acyl groups"/>
    <property type="evidence" value="ECO:0007669"/>
    <property type="project" value="InterPro"/>
</dbReference>
<dbReference type="Gene3D" id="3.40.630.90">
    <property type="match status" value="1"/>
</dbReference>
<feature type="domain" description="N-acetyltransferase" evidence="1">
    <location>
        <begin position="1"/>
        <end position="142"/>
    </location>
</feature>
<dbReference type="PANTHER" id="PTHR47237:SF2">
    <property type="entry name" value="BLL4206 PROTEIN"/>
    <property type="match status" value="1"/>
</dbReference>